<dbReference type="GO" id="GO:0034198">
    <property type="term" value="P:cellular response to amino acid starvation"/>
    <property type="evidence" value="ECO:0007669"/>
    <property type="project" value="TreeGrafter"/>
</dbReference>
<gene>
    <name evidence="7" type="primary">LOC115886656</name>
</gene>
<feature type="domain" description="GATOR2 complex protein MIO zinc-ribbon like" evidence="4">
    <location>
        <begin position="753"/>
        <end position="857"/>
    </location>
</feature>
<dbReference type="Gene3D" id="2.130.10.10">
    <property type="entry name" value="YVTN repeat-like/Quinoprotein amine dehydrogenase"/>
    <property type="match status" value="1"/>
</dbReference>
<dbReference type="Pfam" id="PF17034">
    <property type="entry name" value="zinc_ribbon_16"/>
    <property type="match status" value="1"/>
</dbReference>
<dbReference type="PANTHER" id="PTHR16453:SF9">
    <property type="entry name" value="GATOR COMPLEX PROTEIN MIOS"/>
    <property type="match status" value="1"/>
</dbReference>
<reference evidence="7" key="1">
    <citation type="submission" date="2025-08" db="UniProtKB">
        <authorList>
            <consortium name="RefSeq"/>
        </authorList>
    </citation>
    <scope>IDENTIFICATION</scope>
    <source>
        <tissue evidence="7">Gonads</tissue>
    </source>
</reference>
<dbReference type="Proteomes" id="UP000504635">
    <property type="component" value="Unplaced"/>
</dbReference>
<dbReference type="InterPro" id="IPR049092">
    <property type="entry name" value="MIOS_a-sol"/>
</dbReference>
<keyword evidence="3" id="KW-0677">Repeat</keyword>
<name>A0A6J2YD09_SITOR</name>
<dbReference type="InterPro" id="IPR031488">
    <property type="entry name" value="Zn_ribbon_mio"/>
</dbReference>
<dbReference type="GO" id="GO:0005737">
    <property type="term" value="C:cytoplasm"/>
    <property type="evidence" value="ECO:0007669"/>
    <property type="project" value="TreeGrafter"/>
</dbReference>
<dbReference type="InterPro" id="IPR037593">
    <property type="entry name" value="MIOS/Sea4"/>
</dbReference>
<evidence type="ECO:0000313" key="7">
    <source>
        <dbReference type="RefSeq" id="XP_030761763.1"/>
    </source>
</evidence>
<dbReference type="KEGG" id="soy:115886656"/>
<proteinExistence type="inferred from homology"/>
<keyword evidence="6" id="KW-1185">Reference proteome</keyword>
<dbReference type="PANTHER" id="PTHR16453">
    <property type="entry name" value="WD40 DOMAIN-CONTAINING PROTEIN MIO FAMILY MEMBER"/>
    <property type="match status" value="1"/>
</dbReference>
<comment type="similarity">
    <text evidence="1">Belongs to the WD repeat mio family.</text>
</comment>
<organism evidence="6 7">
    <name type="scientific">Sitophilus oryzae</name>
    <name type="common">Rice weevil</name>
    <name type="synonym">Curculio oryzae</name>
    <dbReference type="NCBI Taxonomy" id="7048"/>
    <lineage>
        <taxon>Eukaryota</taxon>
        <taxon>Metazoa</taxon>
        <taxon>Ecdysozoa</taxon>
        <taxon>Arthropoda</taxon>
        <taxon>Hexapoda</taxon>
        <taxon>Insecta</taxon>
        <taxon>Pterygota</taxon>
        <taxon>Neoptera</taxon>
        <taxon>Endopterygota</taxon>
        <taxon>Coleoptera</taxon>
        <taxon>Polyphaga</taxon>
        <taxon>Cucujiformia</taxon>
        <taxon>Curculionidae</taxon>
        <taxon>Dryophthorinae</taxon>
        <taxon>Sitophilus</taxon>
    </lineage>
</organism>
<dbReference type="Pfam" id="PF21719">
    <property type="entry name" value="MIOS_a-sol"/>
    <property type="match status" value="1"/>
</dbReference>
<accession>A0A6J2YD09</accession>
<protein>
    <submittedName>
        <fullName evidence="7">GATOR complex protein MIOS</fullName>
    </submittedName>
</protein>
<dbReference type="CTD" id="33399"/>
<dbReference type="SUPFAM" id="SSF50978">
    <property type="entry name" value="WD40 repeat-like"/>
    <property type="match status" value="1"/>
</dbReference>
<evidence type="ECO:0000259" key="4">
    <source>
        <dbReference type="Pfam" id="PF17034"/>
    </source>
</evidence>
<dbReference type="AlphaFoldDB" id="A0A6J2YD09"/>
<evidence type="ECO:0000256" key="2">
    <source>
        <dbReference type="ARBA" id="ARBA00022574"/>
    </source>
</evidence>
<dbReference type="GO" id="GO:1904263">
    <property type="term" value="P:positive regulation of TORC1 signaling"/>
    <property type="evidence" value="ECO:0007669"/>
    <property type="project" value="TreeGrafter"/>
</dbReference>
<dbReference type="GeneID" id="115886656"/>
<dbReference type="InterPro" id="IPR015943">
    <property type="entry name" value="WD40/YVTN_repeat-like_dom_sf"/>
</dbReference>
<keyword evidence="2" id="KW-0853">WD repeat</keyword>
<evidence type="ECO:0000259" key="5">
    <source>
        <dbReference type="Pfam" id="PF21719"/>
    </source>
</evidence>
<dbReference type="FunCoup" id="A0A6J2YD09">
    <property type="interactions" value="1541"/>
</dbReference>
<dbReference type="Pfam" id="PF21720">
    <property type="entry name" value="MIOS_WD40"/>
    <property type="match status" value="1"/>
</dbReference>
<evidence type="ECO:0000256" key="3">
    <source>
        <dbReference type="ARBA" id="ARBA00022737"/>
    </source>
</evidence>
<dbReference type="RefSeq" id="XP_030761763.1">
    <property type="nucleotide sequence ID" value="XM_030905903.1"/>
</dbReference>
<feature type="domain" description="MIOS-like alpha-solenoid" evidence="5">
    <location>
        <begin position="414"/>
        <end position="641"/>
    </location>
</feature>
<evidence type="ECO:0000256" key="1">
    <source>
        <dbReference type="ARBA" id="ARBA00009713"/>
    </source>
</evidence>
<dbReference type="OrthoDB" id="341486at2759"/>
<dbReference type="CDD" id="cd16691">
    <property type="entry name" value="mRING-H2-C3H3C2_Mio"/>
    <property type="match status" value="1"/>
</dbReference>
<dbReference type="InParanoid" id="A0A6J2YD09"/>
<dbReference type="InterPro" id="IPR036322">
    <property type="entry name" value="WD40_repeat_dom_sf"/>
</dbReference>
<evidence type="ECO:0000313" key="6">
    <source>
        <dbReference type="Proteomes" id="UP000504635"/>
    </source>
</evidence>
<sequence>MNLKSLSPKKLLPSSPKKNRYFNKAAMVSKLDISWTPLRNKFITWTYDTINLYEIKPTQEAPQNAIKISKTTSADIIACVNNLHYLKCLDIHPKSEKDLFLALGFSNGKIRLSTFGELEWDSKTFSGRELVPKYSRQCNTVEFNPVENNLLATSFDKYKPDHCIAIWDINQVPSSCEISTFQSEKASPGTDNPKPLWEFGMAEHCQTIVWFHNNCKILAAGMNLKHIKLFDIRESPRLVSTTLTKAAFGICANPKDDKYLASYFENQVFIWDTRNMEKPIQVLTQNRPVAKLAWNPIKSCRVTSLLKDSGIFYLFDIEHPIIGSEQVEPTVLERIVNPKSTGPLASFCWHPTDDNRILSVGPGDRNIIIDHQLYDRITVNCTPWFQIVWSHGKKVLKSLDHSTVPAMQDIAVKMKDRAKEEYGLAEELCKNANIVKNDEVLSNVWNWLDLCLKLVEENQIVLPAGFPYKHPGVMYILNIDPDRNPSETVTVSWNELGHANCSGTIKYYKHDDRNNALLLCSWPIERDTDSLSTIISSLERAGAYTRAAALAVFNLNVPLAIEILGRAPASFNSAMVILALSGFSDDPNSVWKRFCTTSIHSLTDPYLKAMFGFLAGDNNYHTVLYESDITVDDKVALACVYLADNKLKEYMSRLAKDLCKQGNLDGLLLTGNSPEGLKLLEKYNNNTGDIQSTTLIAVRAFHNEINSVAVLNWILNYRNLLNTWKLWFQRCDFDIMVAKYKKDKPPPQIYVSCNYCGKNISAHMRNLRTQQYSRLNVAGTSNKLTACPHCRKPLPRCTVCLMNMGEPVDDEDSDKPRSFDSWFAWCQYCRHGGHAKHITNWFAEHVECPQVGCTCRCFRLDQTACKN</sequence>